<feature type="active site" description="Charge relay system" evidence="5">
    <location>
        <position position="41"/>
    </location>
</feature>
<evidence type="ECO:0000259" key="6">
    <source>
        <dbReference type="Pfam" id="PF00082"/>
    </source>
</evidence>
<evidence type="ECO:0000256" key="4">
    <source>
        <dbReference type="ARBA" id="ARBA00022825"/>
    </source>
</evidence>
<reference evidence="7 8" key="1">
    <citation type="submission" date="2023-07" db="EMBL/GenBank/DDBJ databases">
        <title>Sorghum-associated microbial communities from plants grown in Nebraska, USA.</title>
        <authorList>
            <person name="Schachtman D."/>
        </authorList>
    </citation>
    <scope>NUCLEOTIDE SEQUENCE [LARGE SCALE GENOMIC DNA]</scope>
    <source>
        <strain evidence="7 8">4249</strain>
    </source>
</reference>
<sequence length="221" mass="22980">MADPVRVGVVDSGWPVSLKDQVEVARSFATEVGNAQDRIGHGSRVLQAIAAQAPEARLCVAQVFGETLRTDGATVARALDWLVDQGAEVINLSLGVRQDHPPLRAACERALAQGRLVIASTPARGEPVFPAGYPGVFRVMGDARCAPGQHSALLLPHADFGACVVPPDGDRAHAGASLGCAHLSGRVAALMAGGVVLCDRTAVWKALVSTASFHGPERRSS</sequence>
<dbReference type="PROSITE" id="PS51892">
    <property type="entry name" value="SUBTILASE"/>
    <property type="match status" value="1"/>
</dbReference>
<evidence type="ECO:0000256" key="5">
    <source>
        <dbReference type="PROSITE-ProRule" id="PRU01240"/>
    </source>
</evidence>
<feature type="domain" description="Peptidase S8/S53" evidence="6">
    <location>
        <begin position="33"/>
        <end position="121"/>
    </location>
</feature>
<dbReference type="EMBL" id="JAVDWU010000014">
    <property type="protein sequence ID" value="MDR7152760.1"/>
    <property type="molecule type" value="Genomic_DNA"/>
</dbReference>
<dbReference type="InterPro" id="IPR050131">
    <property type="entry name" value="Peptidase_S8_subtilisin-like"/>
</dbReference>
<evidence type="ECO:0000313" key="8">
    <source>
        <dbReference type="Proteomes" id="UP001265700"/>
    </source>
</evidence>
<proteinExistence type="inferred from homology"/>
<gene>
    <name evidence="7" type="ORF">J2W49_004738</name>
</gene>
<accession>A0ABU1WTX0</accession>
<keyword evidence="8" id="KW-1185">Reference proteome</keyword>
<evidence type="ECO:0000313" key="7">
    <source>
        <dbReference type="EMBL" id="MDR7152760.1"/>
    </source>
</evidence>
<evidence type="ECO:0000256" key="1">
    <source>
        <dbReference type="ARBA" id="ARBA00011073"/>
    </source>
</evidence>
<feature type="active site" description="Charge relay system" evidence="5">
    <location>
        <position position="11"/>
    </location>
</feature>
<dbReference type="Proteomes" id="UP001265700">
    <property type="component" value="Unassembled WGS sequence"/>
</dbReference>
<dbReference type="PANTHER" id="PTHR43806:SF11">
    <property type="entry name" value="CEREVISIN-RELATED"/>
    <property type="match status" value="1"/>
</dbReference>
<organism evidence="7 8">
    <name type="scientific">Hydrogenophaga palleronii</name>
    <dbReference type="NCBI Taxonomy" id="65655"/>
    <lineage>
        <taxon>Bacteria</taxon>
        <taxon>Pseudomonadati</taxon>
        <taxon>Pseudomonadota</taxon>
        <taxon>Betaproteobacteria</taxon>
        <taxon>Burkholderiales</taxon>
        <taxon>Comamonadaceae</taxon>
        <taxon>Hydrogenophaga</taxon>
    </lineage>
</organism>
<dbReference type="Pfam" id="PF00082">
    <property type="entry name" value="Peptidase_S8"/>
    <property type="match status" value="1"/>
</dbReference>
<name>A0ABU1WTX0_9BURK</name>
<comment type="caution">
    <text evidence="7">The sequence shown here is derived from an EMBL/GenBank/DDBJ whole genome shotgun (WGS) entry which is preliminary data.</text>
</comment>
<dbReference type="RefSeq" id="WP_310321849.1">
    <property type="nucleotide sequence ID" value="NZ_JAVDWU010000014.1"/>
</dbReference>
<protein>
    <recommendedName>
        <fullName evidence="6">Peptidase S8/S53 domain-containing protein</fullName>
    </recommendedName>
</protein>
<dbReference type="InterPro" id="IPR036852">
    <property type="entry name" value="Peptidase_S8/S53_dom_sf"/>
</dbReference>
<keyword evidence="2 5" id="KW-0645">Protease</keyword>
<evidence type="ECO:0000256" key="2">
    <source>
        <dbReference type="ARBA" id="ARBA00022670"/>
    </source>
</evidence>
<keyword evidence="4 5" id="KW-0720">Serine protease</keyword>
<feature type="active site" description="Charge relay system" evidence="5">
    <location>
        <position position="177"/>
    </location>
</feature>
<comment type="similarity">
    <text evidence="1 5">Belongs to the peptidase S8 family.</text>
</comment>
<evidence type="ECO:0000256" key="3">
    <source>
        <dbReference type="ARBA" id="ARBA00022801"/>
    </source>
</evidence>
<keyword evidence="3 5" id="KW-0378">Hydrolase</keyword>
<dbReference type="Gene3D" id="3.40.50.200">
    <property type="entry name" value="Peptidase S8/S53 domain"/>
    <property type="match status" value="1"/>
</dbReference>
<dbReference type="SUPFAM" id="SSF52743">
    <property type="entry name" value="Subtilisin-like"/>
    <property type="match status" value="1"/>
</dbReference>
<dbReference type="PANTHER" id="PTHR43806">
    <property type="entry name" value="PEPTIDASE S8"/>
    <property type="match status" value="1"/>
</dbReference>
<dbReference type="InterPro" id="IPR000209">
    <property type="entry name" value="Peptidase_S8/S53_dom"/>
</dbReference>